<evidence type="ECO:0000259" key="1">
    <source>
        <dbReference type="Pfam" id="PF13439"/>
    </source>
</evidence>
<dbReference type="Pfam" id="PF13692">
    <property type="entry name" value="Glyco_trans_1_4"/>
    <property type="match status" value="1"/>
</dbReference>
<sequence length="436" mass="49020">MSNTLLDISAALPTGTERSLPQIEAELSYALAGRKVLIVVENLPIPFDRRVWQEARALRDAGAEVSIISPTGKGYEQREVVLEGIRIFRHPLPVEATGLKGFLLEYATALIHETWLAWKILFRHGFDTIHACNPPDLIFLVALPFKLIGKRFIFDHHDINPELFEAKFKKRGLLWRCLCLMEWLTFKTADVVISTNESYKAIARRRGGRNAEDVFVVRSGPDLSRVQPVAPDQSLVEGHRFLVGYVGVMGEQEGIDLLLSAVHHLVEVKGRFDIKFILVGGGPSLESLKELSRQMGLEEHVTFTGRAPDELLFRVLSSADVCVNPDRVNPMNDKSTMNKILEYMAFGKPIVQFDVTEGRRSAQDASLYARANDPIDFADKIEELLTDPERRATMGAIGRRRVEQELAWNFEVPKLIAAYRRAAERNGSKGDFSARS</sequence>
<dbReference type="RefSeq" id="WP_094895331.1">
    <property type="nucleotide sequence ID" value="NZ_CP029426.2"/>
</dbReference>
<dbReference type="AlphaFoldDB" id="A0A2U8PR76"/>
<reference evidence="2 3" key="1">
    <citation type="journal article" date="2017" name="Syst. Appl. Microbiol.">
        <title>Soybeans inoculated with root zone soils of Canadian native legumes harbour diverse and novel Bradyrhizobium spp. that possess agricultural potential.</title>
        <authorList>
            <person name="Bromfield E.S.P."/>
            <person name="Cloutier S."/>
            <person name="Tambong J.T."/>
            <person name="Tran Thi T.V."/>
        </authorList>
    </citation>
    <scope>NUCLEOTIDE SEQUENCE [LARGE SCALE GENOMIC DNA]</scope>
    <source>
        <strain evidence="2 3">39S1MB</strain>
    </source>
</reference>
<dbReference type="CDD" id="cd03794">
    <property type="entry name" value="GT4_WbuB-like"/>
    <property type="match status" value="1"/>
</dbReference>
<dbReference type="Pfam" id="PF13439">
    <property type="entry name" value="Glyco_transf_4"/>
    <property type="match status" value="1"/>
</dbReference>
<gene>
    <name evidence="2" type="ORF">CIT40_06175</name>
</gene>
<dbReference type="PANTHER" id="PTHR45947:SF3">
    <property type="entry name" value="SULFOQUINOVOSYL TRANSFERASE SQD2"/>
    <property type="match status" value="1"/>
</dbReference>
<dbReference type="GO" id="GO:0016757">
    <property type="term" value="F:glycosyltransferase activity"/>
    <property type="evidence" value="ECO:0007669"/>
    <property type="project" value="TreeGrafter"/>
</dbReference>
<proteinExistence type="predicted"/>
<dbReference type="InterPro" id="IPR028098">
    <property type="entry name" value="Glyco_trans_4-like_N"/>
</dbReference>
<evidence type="ECO:0000313" key="2">
    <source>
        <dbReference type="EMBL" id="AWL99657.1"/>
    </source>
</evidence>
<feature type="domain" description="Glycosyltransferase subfamily 4-like N-terminal" evidence="1">
    <location>
        <begin position="49"/>
        <end position="225"/>
    </location>
</feature>
<dbReference type="PANTHER" id="PTHR45947">
    <property type="entry name" value="SULFOQUINOVOSYL TRANSFERASE SQD2"/>
    <property type="match status" value="1"/>
</dbReference>
<dbReference type="EMBL" id="CP029426">
    <property type="protein sequence ID" value="AWL99657.1"/>
    <property type="molecule type" value="Genomic_DNA"/>
</dbReference>
<dbReference type="Proteomes" id="UP000215884">
    <property type="component" value="Chromosome"/>
</dbReference>
<name>A0A2U8PR76_9BRAD</name>
<dbReference type="InterPro" id="IPR050194">
    <property type="entry name" value="Glycosyltransferase_grp1"/>
</dbReference>
<keyword evidence="3" id="KW-1185">Reference proteome</keyword>
<protein>
    <submittedName>
        <fullName evidence="2">Glycosyltransferase WbuB</fullName>
    </submittedName>
</protein>
<dbReference type="SUPFAM" id="SSF53756">
    <property type="entry name" value="UDP-Glycosyltransferase/glycogen phosphorylase"/>
    <property type="match status" value="1"/>
</dbReference>
<dbReference type="OrthoDB" id="9783380at2"/>
<keyword evidence="2" id="KW-0808">Transferase</keyword>
<dbReference type="Gene3D" id="3.40.50.2000">
    <property type="entry name" value="Glycogen Phosphorylase B"/>
    <property type="match status" value="2"/>
</dbReference>
<organism evidence="2 3">
    <name type="scientific">Bradyrhizobium amphicarpaeae</name>
    <dbReference type="NCBI Taxonomy" id="1404768"/>
    <lineage>
        <taxon>Bacteria</taxon>
        <taxon>Pseudomonadati</taxon>
        <taxon>Pseudomonadota</taxon>
        <taxon>Alphaproteobacteria</taxon>
        <taxon>Hyphomicrobiales</taxon>
        <taxon>Nitrobacteraceae</taxon>
        <taxon>Bradyrhizobium</taxon>
    </lineage>
</organism>
<dbReference type="KEGG" id="brq:CIT40_06175"/>
<evidence type="ECO:0000313" key="3">
    <source>
        <dbReference type="Proteomes" id="UP000215884"/>
    </source>
</evidence>
<accession>A0A2U8PR76</accession>
<reference evidence="2 3" key="2">
    <citation type="journal article" date="2019" name="Int. J. Syst. Evol. Microbiol.">
        <title>Description and complete genome sequence of Bradyrhizobium amphicarpaeae sp. nov., harbouring photosystem and nitrogen-fixation genes.</title>
        <authorList>
            <person name="Bromfield E.S.P."/>
            <person name="Cloutier S."/>
            <person name="Nguyen H.D.T."/>
        </authorList>
    </citation>
    <scope>NUCLEOTIDE SEQUENCE [LARGE SCALE GENOMIC DNA]</scope>
    <source>
        <strain evidence="2 3">39S1MB</strain>
    </source>
</reference>